<evidence type="ECO:0000259" key="1">
    <source>
        <dbReference type="Pfam" id="PF03428"/>
    </source>
</evidence>
<dbReference type="SUPFAM" id="SSF46785">
    <property type="entry name" value="Winged helix' DNA-binding domain"/>
    <property type="match status" value="1"/>
</dbReference>
<dbReference type="AlphaFoldDB" id="A0A447ITP8"/>
<proteinExistence type="predicted"/>
<dbReference type="InterPro" id="IPR036390">
    <property type="entry name" value="WH_DNA-bd_sf"/>
</dbReference>
<dbReference type="Gene3D" id="1.10.10.10">
    <property type="entry name" value="Winged helix-like DNA-binding domain superfamily/Winged helix DNA-binding domain"/>
    <property type="match status" value="1"/>
</dbReference>
<dbReference type="RefSeq" id="WP_241232929.1">
    <property type="nucleotide sequence ID" value="NZ_UZWE01000098.1"/>
</dbReference>
<reference evidence="3 4" key="1">
    <citation type="submission" date="2018-12" db="EMBL/GenBank/DDBJ databases">
        <authorList>
            <person name="Criscuolo A."/>
        </authorList>
    </citation>
    <scope>NUCLEOTIDE SEQUENCE [LARGE SCALE GENOMIC DNA]</scope>
    <source>
        <strain evidence="3">ACIP1116241</strain>
    </source>
</reference>
<evidence type="ECO:0000313" key="4">
    <source>
        <dbReference type="Proteomes" id="UP000270743"/>
    </source>
</evidence>
<gene>
    <name evidence="3" type="ORF">PARHAE_04081</name>
</gene>
<dbReference type="EMBL" id="UZWE01000098">
    <property type="protein sequence ID" value="VDS10862.1"/>
    <property type="molecule type" value="Genomic_DNA"/>
</dbReference>
<feature type="domain" description="Plasmid replication protein C N-terminal" evidence="1">
    <location>
        <begin position="23"/>
        <end position="180"/>
    </location>
</feature>
<evidence type="ECO:0000313" key="3">
    <source>
        <dbReference type="EMBL" id="VDS10862.1"/>
    </source>
</evidence>
<sequence>MTYDAITPFRRRVDAVQIRCHATLMQPSSGGSVDKWAILRDLVAGRETFGVSDRDLTVLQALVSFHPRNDLGDPERLIVYPSNSTICDRLNGMPCSTMRRHLARLVEVGLILRNDSPNGKRYIRRSALGEQRFGLDLSPLLRRADEIRAAAQRARDTAAAMADLRSDISLMRRDVISLLDLVESQGGALPSDDPQRSLVNLAGRILRRKPCAQDLWTLHNELTTVLKDIRGRISTDQTDELGTWDNQNEQHYQRSDKEDLESECCKEKANGVPAAEEPAELTLDAIVSTCGDIVQFVNHDIRTWSDLVHAADQVRPMMGIELSVWSRVKGSMGAICAAATLAAILQRFTQIRSPGAYLQALAAKAQAGQFSIDQMIRALSRRDAPKFTAVNC</sequence>
<feature type="domain" description="Plasmid replication protein C C-terminal" evidence="2">
    <location>
        <begin position="283"/>
        <end position="381"/>
    </location>
</feature>
<dbReference type="InterPro" id="IPR021760">
    <property type="entry name" value="RepC_C"/>
</dbReference>
<dbReference type="Pfam" id="PF03428">
    <property type="entry name" value="RP-C"/>
    <property type="match status" value="1"/>
</dbReference>
<organism evidence="3 4">
    <name type="scientific">Paracoccus haematequi</name>
    <dbReference type="NCBI Taxonomy" id="2491866"/>
    <lineage>
        <taxon>Bacteria</taxon>
        <taxon>Pseudomonadati</taxon>
        <taxon>Pseudomonadota</taxon>
        <taxon>Alphaproteobacteria</taxon>
        <taxon>Rhodobacterales</taxon>
        <taxon>Paracoccaceae</taxon>
        <taxon>Paracoccus</taxon>
    </lineage>
</organism>
<evidence type="ECO:0000259" key="2">
    <source>
        <dbReference type="Pfam" id="PF11800"/>
    </source>
</evidence>
<dbReference type="NCBIfam" id="NF040974">
    <property type="entry name" value="RepABC_RepC"/>
    <property type="match status" value="1"/>
</dbReference>
<protein>
    <submittedName>
        <fullName evidence="3">Uncharacterized protein</fullName>
    </submittedName>
</protein>
<dbReference type="Proteomes" id="UP000270743">
    <property type="component" value="Unassembled WGS sequence"/>
</dbReference>
<dbReference type="InterPro" id="IPR005090">
    <property type="entry name" value="RepC_N"/>
</dbReference>
<accession>A0A447ITP8</accession>
<dbReference type="Pfam" id="PF11800">
    <property type="entry name" value="RP-C_C"/>
    <property type="match status" value="1"/>
</dbReference>
<dbReference type="InterPro" id="IPR047611">
    <property type="entry name" value="RepABC_RepC"/>
</dbReference>
<name>A0A447ITP8_9RHOB</name>
<keyword evidence="4" id="KW-1185">Reference proteome</keyword>
<dbReference type="InterPro" id="IPR036388">
    <property type="entry name" value="WH-like_DNA-bd_sf"/>
</dbReference>